<protein>
    <submittedName>
        <fullName evidence="1">Uncharacterized protein</fullName>
    </submittedName>
</protein>
<dbReference type="EMBL" id="CAEY01002011">
    <property type="status" value="NOT_ANNOTATED_CDS"/>
    <property type="molecule type" value="Genomic_DNA"/>
</dbReference>
<dbReference type="EnsemblMetazoa" id="tetur09g02280.1">
    <property type="protein sequence ID" value="tetur09g02280.1"/>
    <property type="gene ID" value="tetur09g02280"/>
</dbReference>
<dbReference type="HOGENOM" id="CLU_3427028_0_0_1"/>
<keyword evidence="2" id="KW-1185">Reference proteome</keyword>
<accession>T1KDB0</accession>
<name>T1KDB0_TETUR</name>
<evidence type="ECO:0000313" key="1">
    <source>
        <dbReference type="EnsemblMetazoa" id="tetur09g02280.1"/>
    </source>
</evidence>
<sequence length="21" mass="2513">MVKPPPRIDYSESNFVDIYNQ</sequence>
<proteinExistence type="predicted"/>
<dbReference type="AlphaFoldDB" id="T1KDB0"/>
<reference evidence="2" key="1">
    <citation type="submission" date="2011-08" db="EMBL/GenBank/DDBJ databases">
        <authorList>
            <person name="Rombauts S."/>
        </authorList>
    </citation>
    <scope>NUCLEOTIDE SEQUENCE</scope>
    <source>
        <strain evidence="2">London</strain>
    </source>
</reference>
<reference evidence="1" key="2">
    <citation type="submission" date="2015-06" db="UniProtKB">
        <authorList>
            <consortium name="EnsemblMetazoa"/>
        </authorList>
    </citation>
    <scope>IDENTIFICATION</scope>
</reference>
<organism evidence="1 2">
    <name type="scientific">Tetranychus urticae</name>
    <name type="common">Two-spotted spider mite</name>
    <dbReference type="NCBI Taxonomy" id="32264"/>
    <lineage>
        <taxon>Eukaryota</taxon>
        <taxon>Metazoa</taxon>
        <taxon>Ecdysozoa</taxon>
        <taxon>Arthropoda</taxon>
        <taxon>Chelicerata</taxon>
        <taxon>Arachnida</taxon>
        <taxon>Acari</taxon>
        <taxon>Acariformes</taxon>
        <taxon>Trombidiformes</taxon>
        <taxon>Prostigmata</taxon>
        <taxon>Eleutherengona</taxon>
        <taxon>Raphignathae</taxon>
        <taxon>Tetranychoidea</taxon>
        <taxon>Tetranychidae</taxon>
        <taxon>Tetranychus</taxon>
    </lineage>
</organism>
<dbReference type="Proteomes" id="UP000015104">
    <property type="component" value="Unassembled WGS sequence"/>
</dbReference>
<evidence type="ECO:0000313" key="2">
    <source>
        <dbReference type="Proteomes" id="UP000015104"/>
    </source>
</evidence>